<reference evidence="2 3" key="1">
    <citation type="submission" date="2020-03" db="EMBL/GenBank/DDBJ databases">
        <title>Salinimicrobium sp. nov, isolated from SCS.</title>
        <authorList>
            <person name="Cao W.R."/>
        </authorList>
    </citation>
    <scope>NUCLEOTIDE SEQUENCE [LARGE SCALE GENOMIC DNA]</scope>
    <source>
        <strain evidence="3">J15B91</strain>
    </source>
</reference>
<feature type="domain" description="AFP-like" evidence="1">
    <location>
        <begin position="48"/>
        <end position="105"/>
    </location>
</feature>
<dbReference type="InterPro" id="IPR057736">
    <property type="entry name" value="SAF_PseI/NeuA/NeuB"/>
</dbReference>
<dbReference type="CDD" id="cd11615">
    <property type="entry name" value="SAF_NeuB_like"/>
    <property type="match status" value="1"/>
</dbReference>
<dbReference type="PANTHER" id="PTHR42966:SF1">
    <property type="entry name" value="SIALIC ACID SYNTHASE"/>
    <property type="match status" value="1"/>
</dbReference>
<dbReference type="PANTHER" id="PTHR42966">
    <property type="entry name" value="N-ACETYLNEURAMINATE SYNTHASE"/>
    <property type="match status" value="1"/>
</dbReference>
<evidence type="ECO:0000313" key="3">
    <source>
        <dbReference type="Proteomes" id="UP000703674"/>
    </source>
</evidence>
<dbReference type="EMBL" id="JAAVJR010000280">
    <property type="protein sequence ID" value="NJW54554.1"/>
    <property type="molecule type" value="Genomic_DNA"/>
</dbReference>
<dbReference type="InterPro" id="IPR051690">
    <property type="entry name" value="PseI-like"/>
</dbReference>
<dbReference type="InterPro" id="IPR013974">
    <property type="entry name" value="SAF"/>
</dbReference>
<sequence length="105" mass="11877">PDASSSLEIHEITKLVSAVKNINLAQQHPVDKSDNSSSTDLKNIFEKSLAVNKDLPADHILTFEDLESKKPKGYGIEASKFREVIGRKLNRELKQWEFLNEQDLS</sequence>
<evidence type="ECO:0000259" key="1">
    <source>
        <dbReference type="PROSITE" id="PS50844"/>
    </source>
</evidence>
<evidence type="ECO:0000313" key="2">
    <source>
        <dbReference type="EMBL" id="NJW54554.1"/>
    </source>
</evidence>
<dbReference type="Gene3D" id="3.90.1210.10">
    <property type="entry name" value="Antifreeze-like/N-acetylneuraminic acid synthase C-terminal domain"/>
    <property type="match status" value="1"/>
</dbReference>
<dbReference type="Proteomes" id="UP000703674">
    <property type="component" value="Unassembled WGS sequence"/>
</dbReference>
<protein>
    <submittedName>
        <fullName evidence="2">N-acetylneuraminate synthase</fullName>
    </submittedName>
</protein>
<dbReference type="InterPro" id="IPR036732">
    <property type="entry name" value="AFP_Neu5c_C_sf"/>
</dbReference>
<name>A0ABX1D4H4_9FLAO</name>
<feature type="non-terminal residue" evidence="2">
    <location>
        <position position="1"/>
    </location>
</feature>
<dbReference type="RefSeq" id="WP_369074339.1">
    <property type="nucleotide sequence ID" value="NZ_JAAVJR010000280.1"/>
</dbReference>
<dbReference type="InterPro" id="IPR006190">
    <property type="entry name" value="SAF_AFP_Neu5Ac"/>
</dbReference>
<comment type="caution">
    <text evidence="2">The sequence shown here is derived from an EMBL/GenBank/DDBJ whole genome shotgun (WGS) entry which is preliminary data.</text>
</comment>
<dbReference type="SUPFAM" id="SSF51269">
    <property type="entry name" value="AFP III-like domain"/>
    <property type="match status" value="1"/>
</dbReference>
<dbReference type="PROSITE" id="PS50844">
    <property type="entry name" value="AFP_LIKE"/>
    <property type="match status" value="1"/>
</dbReference>
<accession>A0ABX1D4H4</accession>
<gene>
    <name evidence="2" type="ORF">HC175_16710</name>
</gene>
<proteinExistence type="predicted"/>
<dbReference type="Pfam" id="PF08666">
    <property type="entry name" value="SAF"/>
    <property type="match status" value="1"/>
</dbReference>
<organism evidence="2 3">
    <name type="scientific">Salinimicrobium oceani</name>
    <dbReference type="NCBI Taxonomy" id="2722702"/>
    <lineage>
        <taxon>Bacteria</taxon>
        <taxon>Pseudomonadati</taxon>
        <taxon>Bacteroidota</taxon>
        <taxon>Flavobacteriia</taxon>
        <taxon>Flavobacteriales</taxon>
        <taxon>Flavobacteriaceae</taxon>
        <taxon>Salinimicrobium</taxon>
    </lineage>
</organism>
<keyword evidence="3" id="KW-1185">Reference proteome</keyword>